<dbReference type="AlphaFoldDB" id="A0A6A6EZZ6"/>
<proteinExistence type="predicted"/>
<name>A0A6A6EZZ6_9PEZI</name>
<dbReference type="EMBL" id="ML994610">
    <property type="protein sequence ID" value="KAF2195690.1"/>
    <property type="molecule type" value="Genomic_DNA"/>
</dbReference>
<keyword evidence="2" id="KW-1185">Reference proteome</keyword>
<protein>
    <submittedName>
        <fullName evidence="1">Uncharacterized protein</fullName>
    </submittedName>
</protein>
<reference evidence="1" key="1">
    <citation type="journal article" date="2020" name="Stud. Mycol.">
        <title>101 Dothideomycetes genomes: a test case for predicting lifestyles and emergence of pathogens.</title>
        <authorList>
            <person name="Haridas S."/>
            <person name="Albert R."/>
            <person name="Binder M."/>
            <person name="Bloem J."/>
            <person name="Labutti K."/>
            <person name="Salamov A."/>
            <person name="Andreopoulos B."/>
            <person name="Baker S."/>
            <person name="Barry K."/>
            <person name="Bills G."/>
            <person name="Bluhm B."/>
            <person name="Cannon C."/>
            <person name="Castanera R."/>
            <person name="Culley D."/>
            <person name="Daum C."/>
            <person name="Ezra D."/>
            <person name="Gonzalez J."/>
            <person name="Henrissat B."/>
            <person name="Kuo A."/>
            <person name="Liang C."/>
            <person name="Lipzen A."/>
            <person name="Lutzoni F."/>
            <person name="Magnuson J."/>
            <person name="Mondo S."/>
            <person name="Nolan M."/>
            <person name="Ohm R."/>
            <person name="Pangilinan J."/>
            <person name="Park H.-J."/>
            <person name="Ramirez L."/>
            <person name="Alfaro M."/>
            <person name="Sun H."/>
            <person name="Tritt A."/>
            <person name="Yoshinaga Y."/>
            <person name="Zwiers L.-H."/>
            <person name="Turgeon B."/>
            <person name="Goodwin S."/>
            <person name="Spatafora J."/>
            <person name="Crous P."/>
            <person name="Grigoriev I."/>
        </authorList>
    </citation>
    <scope>NUCLEOTIDE SEQUENCE</scope>
    <source>
        <strain evidence="1">CBS 207.26</strain>
    </source>
</reference>
<dbReference type="Proteomes" id="UP000800200">
    <property type="component" value="Unassembled WGS sequence"/>
</dbReference>
<organism evidence="1 2">
    <name type="scientific">Zopfia rhizophila CBS 207.26</name>
    <dbReference type="NCBI Taxonomy" id="1314779"/>
    <lineage>
        <taxon>Eukaryota</taxon>
        <taxon>Fungi</taxon>
        <taxon>Dikarya</taxon>
        <taxon>Ascomycota</taxon>
        <taxon>Pezizomycotina</taxon>
        <taxon>Dothideomycetes</taxon>
        <taxon>Dothideomycetes incertae sedis</taxon>
        <taxon>Zopfiaceae</taxon>
        <taxon>Zopfia</taxon>
    </lineage>
</organism>
<evidence type="ECO:0000313" key="1">
    <source>
        <dbReference type="EMBL" id="KAF2195690.1"/>
    </source>
</evidence>
<sequence>MTGITAVPTIHTSLHRHVPDSSATGTIQNSNNSKTASCLLLISADEKEIHSSILQFNSTTTHNPTVIFAERSCL</sequence>
<evidence type="ECO:0000313" key="2">
    <source>
        <dbReference type="Proteomes" id="UP000800200"/>
    </source>
</evidence>
<gene>
    <name evidence="1" type="ORF">K469DRAFT_16552</name>
</gene>
<accession>A0A6A6EZZ6</accession>